<dbReference type="Pfam" id="PF01979">
    <property type="entry name" value="Amidohydro_1"/>
    <property type="match status" value="1"/>
</dbReference>
<protein>
    <submittedName>
        <fullName evidence="6">N-acetylglucosamine-6-phosphate deacetylase</fullName>
    </submittedName>
</protein>
<dbReference type="Proteomes" id="UP000031967">
    <property type="component" value="Unassembled WGS sequence"/>
</dbReference>
<accession>A0ABR5ABZ2</accession>
<organism evidence="6 7">
    <name type="scientific">Gordoniibacillus kamchatkensis</name>
    <dbReference type="NCBI Taxonomy" id="1590651"/>
    <lineage>
        <taxon>Bacteria</taxon>
        <taxon>Bacillati</taxon>
        <taxon>Bacillota</taxon>
        <taxon>Bacilli</taxon>
        <taxon>Bacillales</taxon>
        <taxon>Paenibacillaceae</taxon>
        <taxon>Gordoniibacillus</taxon>
    </lineage>
</organism>
<dbReference type="PANTHER" id="PTHR11113">
    <property type="entry name" value="N-ACETYLGLUCOSAMINE-6-PHOSPHATE DEACETYLASE"/>
    <property type="match status" value="1"/>
</dbReference>
<comment type="caution">
    <text evidence="6">The sequence shown here is derived from an EMBL/GenBank/DDBJ whole genome shotgun (WGS) entry which is preliminary data.</text>
</comment>
<reference evidence="6 7" key="1">
    <citation type="submission" date="2014-12" db="EMBL/GenBank/DDBJ databases">
        <title>Draft genome sequence of Paenibacillus kamchatkensis strain B-2647.</title>
        <authorList>
            <person name="Karlyshev A.V."/>
            <person name="Kudryashova E.B."/>
        </authorList>
    </citation>
    <scope>NUCLEOTIDE SEQUENCE [LARGE SCALE GENOMIC DNA]</scope>
    <source>
        <strain evidence="6 7">VKM B-2647</strain>
    </source>
</reference>
<dbReference type="PANTHER" id="PTHR11113:SF14">
    <property type="entry name" value="N-ACETYLGLUCOSAMINE-6-PHOSPHATE DEACETYLASE"/>
    <property type="match status" value="1"/>
</dbReference>
<evidence type="ECO:0000256" key="3">
    <source>
        <dbReference type="ARBA" id="ARBA00022801"/>
    </source>
</evidence>
<dbReference type="EMBL" id="JXAK01000072">
    <property type="protein sequence ID" value="KIL38193.1"/>
    <property type="molecule type" value="Genomic_DNA"/>
</dbReference>
<dbReference type="PIRSF" id="PIRSF038994">
    <property type="entry name" value="NagA"/>
    <property type="match status" value="1"/>
</dbReference>
<dbReference type="InterPro" id="IPR003764">
    <property type="entry name" value="GlcNAc_6-P_deAcase"/>
</dbReference>
<sequence>MEGIHYRTSEPISVYVKNGLIESIKPLTGEGERSLPFIGPGLVDLQINGYLGMDFNTDPLQKATVERITRALWSEGVTSYYPTIITNSDEAIEAAMSAIAGACKESPDTERGVAGIHLEGPFISPDDGPRGAHARRYVKPPEWSLFERWQEAAEGRIQIVTLSPEWPEAPDFIAKCKASGVVVSIGHTAAAEEQIREAVAAGAAMSTHLGNGAHVMLPRHPNYIWEQLANDELWTCLIADGFHLPESFLKVAVKAKGNKTMLVSDAVSLSGMPAGEYDLHIGGKVVLTSEGKLHLADNPKILAGSAQMPIWGIAHLAAKQIVPLAEAWDMASVRPSAFMGVPSAQGMNAGAPADLVQFEWDGERIRILKSYKQGKEVYGNER</sequence>
<keyword evidence="2" id="KW-0479">Metal-binding</keyword>
<evidence type="ECO:0000259" key="5">
    <source>
        <dbReference type="Pfam" id="PF01979"/>
    </source>
</evidence>
<evidence type="ECO:0000313" key="6">
    <source>
        <dbReference type="EMBL" id="KIL38193.1"/>
    </source>
</evidence>
<gene>
    <name evidence="6" type="ORF">SD70_28100</name>
</gene>
<keyword evidence="3 4" id="KW-0378">Hydrolase</keyword>
<keyword evidence="4" id="KW-0119">Carbohydrate metabolism</keyword>
<proteinExistence type="inferred from homology"/>
<keyword evidence="7" id="KW-1185">Reference proteome</keyword>
<dbReference type="SUPFAM" id="SSF51556">
    <property type="entry name" value="Metallo-dependent hydrolases"/>
    <property type="match status" value="1"/>
</dbReference>
<evidence type="ECO:0000256" key="1">
    <source>
        <dbReference type="ARBA" id="ARBA00010716"/>
    </source>
</evidence>
<evidence type="ECO:0000313" key="7">
    <source>
        <dbReference type="Proteomes" id="UP000031967"/>
    </source>
</evidence>
<feature type="domain" description="Amidohydrolase-related" evidence="5">
    <location>
        <begin position="38"/>
        <end position="358"/>
    </location>
</feature>
<name>A0ABR5ABZ2_9BACL</name>
<comment type="similarity">
    <text evidence="1 4">Belongs to the metallo-dependent hydrolases superfamily. NagA family.</text>
</comment>
<dbReference type="InterPro" id="IPR006680">
    <property type="entry name" value="Amidohydro-rel"/>
</dbReference>
<dbReference type="InterPro" id="IPR032466">
    <property type="entry name" value="Metal_Hydrolase"/>
</dbReference>
<dbReference type="Gene3D" id="3.20.20.140">
    <property type="entry name" value="Metal-dependent hydrolases"/>
    <property type="match status" value="1"/>
</dbReference>
<evidence type="ECO:0000256" key="4">
    <source>
        <dbReference type="PIRNR" id="PIRNR038994"/>
    </source>
</evidence>
<evidence type="ECO:0000256" key="2">
    <source>
        <dbReference type="ARBA" id="ARBA00022723"/>
    </source>
</evidence>